<feature type="repeat" description="WD" evidence="4">
    <location>
        <begin position="362"/>
        <end position="401"/>
    </location>
</feature>
<sequence length="700" mass="77888">MDRPTHGERTHFSLRPRTALPSLYYAKLPSSSSASSSANAPAARHSFSDLLPTNFPEPVWADSPDHPDSDPHNKLKRPLNDGLTIASNARTLVRRVSTSMRNLHTRPNKSRKNSTSKDMIVDQPMAAVPSGYRERRPSLEKQDSAAAAQRKGPFLSLKRFRSKRRPAVSCASGQNASEMYLLEAADMNTTRLGSFLASSQRPGACARAAAAATQKTMDPYRHDSPAQDALTSDGESGVYMNEDISMTDADAPVVDSTGADFTDALPVELTTLIFAELDVDSLKAARIVCRKWRGIANSDAVWREVFLRRFTPPRYENPPPLVMGGLGTGIGERVSQPWEKMYRARWRLDQRWDKGNPAAVYFSGHTDSVYCCQFDENKIITGSRDRTIRVWDLHTYKCLKVIAGPAAKPILPEENPLPTHANTLSALPSLNGTTQGDAVFYQPNYYHSASILCLQFDEEIMVTGSSDFSCIVWDINTYQPLARLSRHTAGVLDVCFDKRYIISCSKDSSICIWDRKTLELVKRIEGHAGPVNAVQLRGKWLISASGDGVSKLWDLDTFELKKSFRSRDRGLAAVEFSDDAKHVLAGGNDQVIYKYSVESQELIHTYRGHTGLVRSLFLDSTNDRVLSGSYDQGMRVYEFATGREVAIYDNWTTSWILAAKCDFRRVVATSQDGRALLMDFGHGLEDVELLDGMDRFRASG</sequence>
<gene>
    <name evidence="7" type="ORF">K402DRAFT_422159</name>
</gene>
<accession>A0A6G1GWL5</accession>
<dbReference type="OrthoDB" id="19711at2759"/>
<dbReference type="Pfam" id="PF12937">
    <property type="entry name" value="F-box-like"/>
    <property type="match status" value="1"/>
</dbReference>
<dbReference type="InterPro" id="IPR015943">
    <property type="entry name" value="WD40/YVTN_repeat-like_dom_sf"/>
</dbReference>
<name>A0A6G1GWL5_9PEZI</name>
<dbReference type="InterPro" id="IPR036322">
    <property type="entry name" value="WD40_repeat_dom_sf"/>
</dbReference>
<dbReference type="Gene3D" id="1.20.1280.50">
    <property type="match status" value="1"/>
</dbReference>
<dbReference type="PROSITE" id="PS50181">
    <property type="entry name" value="FBOX"/>
    <property type="match status" value="1"/>
</dbReference>
<comment type="similarity">
    <text evidence="1">Belongs to the WD repeat MET30/SCONB/SCON-2 family.</text>
</comment>
<keyword evidence="3" id="KW-0677">Repeat</keyword>
<dbReference type="EMBL" id="ML977163">
    <property type="protein sequence ID" value="KAF1985187.1"/>
    <property type="molecule type" value="Genomic_DNA"/>
</dbReference>
<feature type="compositionally biased region" description="Basic residues" evidence="5">
    <location>
        <begin position="103"/>
        <end position="114"/>
    </location>
</feature>
<dbReference type="PROSITE" id="PS00678">
    <property type="entry name" value="WD_REPEATS_1"/>
    <property type="match status" value="3"/>
</dbReference>
<feature type="repeat" description="WD" evidence="4">
    <location>
        <begin position="606"/>
        <end position="647"/>
    </location>
</feature>
<protein>
    <submittedName>
        <fullName evidence="7">WD40 repeat-like protein</fullName>
    </submittedName>
</protein>
<dbReference type="InterPro" id="IPR020472">
    <property type="entry name" value="WD40_PAC1"/>
</dbReference>
<evidence type="ECO:0000313" key="7">
    <source>
        <dbReference type="EMBL" id="KAF1985187.1"/>
    </source>
</evidence>
<dbReference type="CDD" id="cd00200">
    <property type="entry name" value="WD40"/>
    <property type="match status" value="1"/>
</dbReference>
<dbReference type="InterPro" id="IPR019775">
    <property type="entry name" value="WD40_repeat_CS"/>
</dbReference>
<dbReference type="Pfam" id="PF00400">
    <property type="entry name" value="WD40"/>
    <property type="match status" value="5"/>
</dbReference>
<evidence type="ECO:0000313" key="8">
    <source>
        <dbReference type="Proteomes" id="UP000800041"/>
    </source>
</evidence>
<dbReference type="PRINTS" id="PR00320">
    <property type="entry name" value="GPROTEINBRPT"/>
</dbReference>
<dbReference type="SUPFAM" id="SSF81383">
    <property type="entry name" value="F-box domain"/>
    <property type="match status" value="1"/>
</dbReference>
<feature type="compositionally biased region" description="Basic and acidic residues" evidence="5">
    <location>
        <begin position="63"/>
        <end position="73"/>
    </location>
</feature>
<dbReference type="SUPFAM" id="SSF50978">
    <property type="entry name" value="WD40 repeat-like"/>
    <property type="match status" value="1"/>
</dbReference>
<feature type="repeat" description="WD" evidence="4">
    <location>
        <begin position="444"/>
        <end position="483"/>
    </location>
</feature>
<keyword evidence="2 4" id="KW-0853">WD repeat</keyword>
<dbReference type="SMART" id="SM00320">
    <property type="entry name" value="WD40"/>
    <property type="match status" value="6"/>
</dbReference>
<dbReference type="PROSITE" id="PS50082">
    <property type="entry name" value="WD_REPEATS_2"/>
    <property type="match status" value="5"/>
</dbReference>
<dbReference type="SMART" id="SM00256">
    <property type="entry name" value="FBOX"/>
    <property type="match status" value="1"/>
</dbReference>
<evidence type="ECO:0000256" key="3">
    <source>
        <dbReference type="ARBA" id="ARBA00022737"/>
    </source>
</evidence>
<dbReference type="Gene3D" id="2.130.10.10">
    <property type="entry name" value="YVTN repeat-like/Quinoprotein amine dehydrogenase"/>
    <property type="match status" value="2"/>
</dbReference>
<reference evidence="7" key="1">
    <citation type="journal article" date="2020" name="Stud. Mycol.">
        <title>101 Dothideomycetes genomes: a test case for predicting lifestyles and emergence of pathogens.</title>
        <authorList>
            <person name="Haridas S."/>
            <person name="Albert R."/>
            <person name="Binder M."/>
            <person name="Bloem J."/>
            <person name="Labutti K."/>
            <person name="Salamov A."/>
            <person name="Andreopoulos B."/>
            <person name="Baker S."/>
            <person name="Barry K."/>
            <person name="Bills G."/>
            <person name="Bluhm B."/>
            <person name="Cannon C."/>
            <person name="Castanera R."/>
            <person name="Culley D."/>
            <person name="Daum C."/>
            <person name="Ezra D."/>
            <person name="Gonzalez J."/>
            <person name="Henrissat B."/>
            <person name="Kuo A."/>
            <person name="Liang C."/>
            <person name="Lipzen A."/>
            <person name="Lutzoni F."/>
            <person name="Magnuson J."/>
            <person name="Mondo S."/>
            <person name="Nolan M."/>
            <person name="Ohm R."/>
            <person name="Pangilinan J."/>
            <person name="Park H.-J."/>
            <person name="Ramirez L."/>
            <person name="Alfaro M."/>
            <person name="Sun H."/>
            <person name="Tritt A."/>
            <person name="Yoshinaga Y."/>
            <person name="Zwiers L.-H."/>
            <person name="Turgeon B."/>
            <person name="Goodwin S."/>
            <person name="Spatafora J."/>
            <person name="Crous P."/>
            <person name="Grigoriev I."/>
        </authorList>
    </citation>
    <scope>NUCLEOTIDE SEQUENCE</scope>
    <source>
        <strain evidence="7">CBS 113979</strain>
    </source>
</reference>
<dbReference type="InterPro" id="IPR001810">
    <property type="entry name" value="F-box_dom"/>
</dbReference>
<evidence type="ECO:0000256" key="1">
    <source>
        <dbReference type="ARBA" id="ARBA00007968"/>
    </source>
</evidence>
<feature type="region of interest" description="Disordered" evidence="5">
    <location>
        <begin position="130"/>
        <end position="152"/>
    </location>
</feature>
<evidence type="ECO:0000256" key="5">
    <source>
        <dbReference type="SAM" id="MobiDB-lite"/>
    </source>
</evidence>
<feature type="region of interest" description="Disordered" evidence="5">
    <location>
        <begin position="58"/>
        <end position="117"/>
    </location>
</feature>
<feature type="repeat" description="WD" evidence="4">
    <location>
        <begin position="484"/>
        <end position="523"/>
    </location>
</feature>
<proteinExistence type="inferred from homology"/>
<dbReference type="PANTHER" id="PTHR22847:SF745">
    <property type="entry name" value="F-BOX_WD REPEAT-CONTAINING PROTEIN 7"/>
    <property type="match status" value="1"/>
</dbReference>
<keyword evidence="8" id="KW-1185">Reference proteome</keyword>
<feature type="domain" description="F-box" evidence="6">
    <location>
        <begin position="259"/>
        <end position="305"/>
    </location>
</feature>
<feature type="compositionally biased region" description="Polar residues" evidence="5">
    <location>
        <begin position="85"/>
        <end position="102"/>
    </location>
</feature>
<evidence type="ECO:0000256" key="4">
    <source>
        <dbReference type="PROSITE-ProRule" id="PRU00221"/>
    </source>
</evidence>
<feature type="compositionally biased region" description="Basic and acidic residues" evidence="5">
    <location>
        <begin position="132"/>
        <end position="143"/>
    </location>
</feature>
<dbReference type="InterPro" id="IPR036047">
    <property type="entry name" value="F-box-like_dom_sf"/>
</dbReference>
<dbReference type="AlphaFoldDB" id="A0A6G1GWL5"/>
<evidence type="ECO:0000256" key="2">
    <source>
        <dbReference type="ARBA" id="ARBA00022574"/>
    </source>
</evidence>
<feature type="repeat" description="WD" evidence="4">
    <location>
        <begin position="524"/>
        <end position="563"/>
    </location>
</feature>
<dbReference type="Proteomes" id="UP000800041">
    <property type="component" value="Unassembled WGS sequence"/>
</dbReference>
<dbReference type="PROSITE" id="PS50294">
    <property type="entry name" value="WD_REPEATS_REGION"/>
    <property type="match status" value="2"/>
</dbReference>
<dbReference type="PANTHER" id="PTHR22847">
    <property type="entry name" value="WD40 REPEAT PROTEIN"/>
    <property type="match status" value="1"/>
</dbReference>
<dbReference type="InterPro" id="IPR001680">
    <property type="entry name" value="WD40_rpt"/>
</dbReference>
<organism evidence="7 8">
    <name type="scientific">Aulographum hederae CBS 113979</name>
    <dbReference type="NCBI Taxonomy" id="1176131"/>
    <lineage>
        <taxon>Eukaryota</taxon>
        <taxon>Fungi</taxon>
        <taxon>Dikarya</taxon>
        <taxon>Ascomycota</taxon>
        <taxon>Pezizomycotina</taxon>
        <taxon>Dothideomycetes</taxon>
        <taxon>Pleosporomycetidae</taxon>
        <taxon>Aulographales</taxon>
        <taxon>Aulographaceae</taxon>
    </lineage>
</organism>
<evidence type="ECO:0000259" key="6">
    <source>
        <dbReference type="PROSITE" id="PS50181"/>
    </source>
</evidence>